<comment type="caution">
    <text evidence="8">The sequence shown here is derived from an EMBL/GenBank/DDBJ whole genome shotgun (WGS) entry which is preliminary data.</text>
</comment>
<dbReference type="PANTHER" id="PTHR35008">
    <property type="entry name" value="BLL4482 PROTEIN-RELATED"/>
    <property type="match status" value="1"/>
</dbReference>
<evidence type="ECO:0000256" key="3">
    <source>
        <dbReference type="ARBA" id="ARBA00023004"/>
    </source>
</evidence>
<dbReference type="Proteomes" id="UP000702544">
    <property type="component" value="Unassembled WGS sequence"/>
</dbReference>
<dbReference type="Gene3D" id="1.10.760.10">
    <property type="entry name" value="Cytochrome c-like domain"/>
    <property type="match status" value="2"/>
</dbReference>
<keyword evidence="6" id="KW-0732">Signal</keyword>
<dbReference type="PROSITE" id="PS51007">
    <property type="entry name" value="CYTC"/>
    <property type="match status" value="2"/>
</dbReference>
<keyword evidence="3 4" id="KW-0408">Iron</keyword>
<organism evidence="8 9">
    <name type="scientific">Candidatus Kutchimonas denitrificans</name>
    <dbReference type="NCBI Taxonomy" id="3056748"/>
    <lineage>
        <taxon>Bacteria</taxon>
        <taxon>Pseudomonadati</taxon>
        <taxon>Gemmatimonadota</taxon>
        <taxon>Gemmatimonadia</taxon>
        <taxon>Candidatus Palauibacterales</taxon>
        <taxon>Candidatus Palauibacteraceae</taxon>
        <taxon>Candidatus Kutchimonas</taxon>
    </lineage>
</organism>
<dbReference type="GO" id="GO:0009055">
    <property type="term" value="F:electron transfer activity"/>
    <property type="evidence" value="ECO:0007669"/>
    <property type="project" value="InterPro"/>
</dbReference>
<feature type="domain" description="Cytochrome c" evidence="7">
    <location>
        <begin position="48"/>
        <end position="159"/>
    </location>
</feature>
<evidence type="ECO:0000256" key="6">
    <source>
        <dbReference type="SAM" id="SignalP"/>
    </source>
</evidence>
<keyword evidence="2 4" id="KW-0479">Metal-binding</keyword>
<evidence type="ECO:0000256" key="2">
    <source>
        <dbReference type="ARBA" id="ARBA00022723"/>
    </source>
</evidence>
<dbReference type="InterPro" id="IPR036909">
    <property type="entry name" value="Cyt_c-like_dom_sf"/>
</dbReference>
<accession>A0AAE5CDA8</accession>
<dbReference type="Pfam" id="PF13442">
    <property type="entry name" value="Cytochrome_CBB3"/>
    <property type="match status" value="1"/>
</dbReference>
<dbReference type="AlphaFoldDB" id="A0AAE5CDA8"/>
<evidence type="ECO:0000313" key="8">
    <source>
        <dbReference type="EMBL" id="NIR75404.1"/>
    </source>
</evidence>
<dbReference type="InterPro" id="IPR051459">
    <property type="entry name" value="Cytochrome_c-type_DH"/>
</dbReference>
<dbReference type="PANTHER" id="PTHR35008:SF4">
    <property type="entry name" value="BLL4482 PROTEIN"/>
    <property type="match status" value="1"/>
</dbReference>
<name>A0AAE5CDA8_9BACT</name>
<dbReference type="EMBL" id="JAACAK010000080">
    <property type="protein sequence ID" value="NIR75404.1"/>
    <property type="molecule type" value="Genomic_DNA"/>
</dbReference>
<feature type="domain" description="Cytochrome c" evidence="7">
    <location>
        <begin position="178"/>
        <end position="270"/>
    </location>
</feature>
<sequence>MSKSSRARHVIAAGGSLLVALSSAAPVVPQTRASAAERRMTVRELSAFEMEKAARLLREKLPCLGCHELDGEGGRIGPSLSRLAVTRSPDYVFAMISDPQGTVPGTVMPRVPMMRKYVTRPARYGYQLRVGGEPPLQRESDVVEETTLELIANYLLQREPSSGRVPAQLPRPAPSPPDSTADGATLYGHYCASCHGEEGAGDGPNAEYLPVTPVSHADATYMSGRPDDSLFDAIYSGGYIMNRSQLMPAYGWTLSREQIWRIVRHLRALCDCRGPDWSRDNR</sequence>
<feature type="region of interest" description="Disordered" evidence="5">
    <location>
        <begin position="161"/>
        <end position="182"/>
    </location>
</feature>
<evidence type="ECO:0000256" key="5">
    <source>
        <dbReference type="SAM" id="MobiDB-lite"/>
    </source>
</evidence>
<proteinExistence type="predicted"/>
<evidence type="ECO:0000313" key="9">
    <source>
        <dbReference type="Proteomes" id="UP000702544"/>
    </source>
</evidence>
<feature type="signal peptide" evidence="6">
    <location>
        <begin position="1"/>
        <end position="24"/>
    </location>
</feature>
<reference evidence="8 9" key="1">
    <citation type="submission" date="2020-01" db="EMBL/GenBank/DDBJ databases">
        <title>Genomes assembled from Gulf of Kutch pelagic sediment metagenomes.</title>
        <authorList>
            <person name="Chandrashekar M."/>
            <person name="Mahajan M.S."/>
            <person name="Dave K.J."/>
            <person name="Vatsa P."/>
            <person name="Nathani N.M."/>
        </authorList>
    </citation>
    <scope>NUCLEOTIDE SEQUENCE [LARGE SCALE GENOMIC DNA]</scope>
    <source>
        <strain evidence="8">KS3-K002</strain>
    </source>
</reference>
<dbReference type="SUPFAM" id="SSF46626">
    <property type="entry name" value="Cytochrome c"/>
    <property type="match status" value="2"/>
</dbReference>
<dbReference type="GO" id="GO:0020037">
    <property type="term" value="F:heme binding"/>
    <property type="evidence" value="ECO:0007669"/>
    <property type="project" value="InterPro"/>
</dbReference>
<evidence type="ECO:0000259" key="7">
    <source>
        <dbReference type="PROSITE" id="PS51007"/>
    </source>
</evidence>
<evidence type="ECO:0000256" key="4">
    <source>
        <dbReference type="PROSITE-ProRule" id="PRU00433"/>
    </source>
</evidence>
<evidence type="ECO:0000256" key="1">
    <source>
        <dbReference type="ARBA" id="ARBA00022617"/>
    </source>
</evidence>
<keyword evidence="1 4" id="KW-0349">Heme</keyword>
<dbReference type="GO" id="GO:0046872">
    <property type="term" value="F:metal ion binding"/>
    <property type="evidence" value="ECO:0007669"/>
    <property type="project" value="UniProtKB-KW"/>
</dbReference>
<gene>
    <name evidence="8" type="ORF">GWO12_09900</name>
</gene>
<dbReference type="InterPro" id="IPR009056">
    <property type="entry name" value="Cyt_c-like_dom"/>
</dbReference>
<protein>
    <submittedName>
        <fullName evidence="8">C-type cytochrome</fullName>
    </submittedName>
</protein>
<feature type="chain" id="PRO_5042101028" evidence="6">
    <location>
        <begin position="25"/>
        <end position="282"/>
    </location>
</feature>